<dbReference type="Gene3D" id="3.40.50.300">
    <property type="entry name" value="P-loop containing nucleotide triphosphate hydrolases"/>
    <property type="match status" value="1"/>
</dbReference>
<dbReference type="PATRIC" id="fig|1048834.4.peg.1751"/>
<proteinExistence type="predicted"/>
<name>F8ICV3_ALIAT</name>
<evidence type="ECO:0000313" key="1">
    <source>
        <dbReference type="EMBL" id="AEJ43768.1"/>
    </source>
</evidence>
<dbReference type="STRING" id="1048834.TC41_1851"/>
<gene>
    <name evidence="1" type="ordered locus">TC41_1851</name>
</gene>
<dbReference type="AlphaFoldDB" id="F8ICV3"/>
<dbReference type="Proteomes" id="UP000000292">
    <property type="component" value="Chromosome"/>
</dbReference>
<dbReference type="KEGG" id="aad:TC41_1851"/>
<evidence type="ECO:0000313" key="2">
    <source>
        <dbReference type="Proteomes" id="UP000000292"/>
    </source>
</evidence>
<dbReference type="SUPFAM" id="SSF52540">
    <property type="entry name" value="P-loop containing nucleoside triphosphate hydrolases"/>
    <property type="match status" value="1"/>
</dbReference>
<dbReference type="InterPro" id="IPR027417">
    <property type="entry name" value="P-loop_NTPase"/>
</dbReference>
<reference evidence="2" key="2">
    <citation type="submission" date="2011-06" db="EMBL/GenBank/DDBJ databases">
        <title>The complete genome sequence of Alicyclobacillus acidocaldarius sp. Tc-4-1.</title>
        <authorList>
            <person name="Chen Y."/>
            <person name="He Y."/>
            <person name="Dong Z."/>
            <person name="Hu S."/>
        </authorList>
    </citation>
    <scope>NUCLEOTIDE SEQUENCE [LARGE SCALE GENOMIC DNA]</scope>
    <source>
        <strain evidence="2">Tc-4-1</strain>
    </source>
</reference>
<dbReference type="HOGENOM" id="CLU_121297_0_0_9"/>
<dbReference type="eggNOG" id="COG0237">
    <property type="taxonomic scope" value="Bacteria"/>
</dbReference>
<sequence length="142" mass="16332">MQAVLEIAAPWLTGASKAVKRPYMQKVGRFLRQFQPNPLLFHAEQVLKSVQTPVVIDDGRTAEEAVWADRQGCSVIVLMASEFVRRRRILQRDGELPDARTNEDETEQQWRYVRGVVIDTSDMTEDEMCERVWQAIQGRDIG</sequence>
<dbReference type="EMBL" id="CP002902">
    <property type="protein sequence ID" value="AEJ43768.1"/>
    <property type="molecule type" value="Genomic_DNA"/>
</dbReference>
<reference evidence="1 2" key="1">
    <citation type="journal article" date="2011" name="J. Bacteriol.">
        <title>Complete Genome Sequence of Alicyclobacillus acidocaldarius Strain Tc-4-1.</title>
        <authorList>
            <person name="Chen Y."/>
            <person name="He Y."/>
            <person name="Zhang B."/>
            <person name="Yang J."/>
            <person name="Li W."/>
            <person name="Dong Z."/>
            <person name="Hu S."/>
        </authorList>
    </citation>
    <scope>NUCLEOTIDE SEQUENCE [LARGE SCALE GENOMIC DNA]</scope>
    <source>
        <strain evidence="1 2">Tc-4-1</strain>
    </source>
</reference>
<accession>F8ICV3</accession>
<protein>
    <submittedName>
        <fullName evidence="1">Uncharacterized protein</fullName>
    </submittedName>
</protein>
<organism evidence="1 2">
    <name type="scientific">Alicyclobacillus acidocaldarius (strain Tc-4-1)</name>
    <name type="common">Bacillus acidocaldarius</name>
    <dbReference type="NCBI Taxonomy" id="1048834"/>
    <lineage>
        <taxon>Bacteria</taxon>
        <taxon>Bacillati</taxon>
        <taxon>Bacillota</taxon>
        <taxon>Bacilli</taxon>
        <taxon>Bacillales</taxon>
        <taxon>Alicyclobacillaceae</taxon>
        <taxon>Alicyclobacillus</taxon>
    </lineage>
</organism>